<keyword evidence="4" id="KW-1134">Transmembrane beta strand</keyword>
<keyword evidence="3" id="KW-0813">Transport</keyword>
<feature type="chain" id="PRO_5045961216" evidence="16">
    <location>
        <begin position="19"/>
        <end position="935"/>
    </location>
</feature>
<sequence length="935" mass="103358">MKFLFSLSAIFFSLSIFAITPSAAQIEQLKNLPRAQQEALAKQYGIDLDSLVPSKGSSTGEYDEERNLPAKKIKQNKNEFNQETKSKGKTFNGANLTNLVDQVKDNGTSIKLTEQGTDKVTPIEEPLKPFGYEIFSGENNGFAPLKNVPVPAGYILGPGDEINLQLYGKEIQSLSVVIDRNGVFITPETGPIPVAGLSFSEFKELYTQQLEQKVIGLKALVTMGELRSIKVFVLGDVMQPGSYTLSSLSTITHAIFSAGGISNVGTLRNVQLKRRGKLVTSLDLYDFLLKGDTANDMNLLPGDVVFVPPSGNVVGVKGAIKRPALYELKGNETALDMFNLAGGGATNAFIKSSKLQRINDNGLSTLIDIDLANKQEANTPLRNADTLVVGSVLEQVENVVVLNGHVNRPGVYGYKEGLKLLDVIGNIKQLKSNPDLEYGLIVREDKLVRTISTVSISLRKAFEQPTSKFNVELTSRDEIWIFSADEPRNIENIIARLKSQATRTNPTQLVEVIGNVELPGEYPLTENMTVQDLIKSAHDIKESTDLNYALIKRVNIEKNITDFEVLSLLENTELQLKSQDKLYIFNINEPREFLIADLIEEINLQTSKENQRLLVSIQGEVRFPGEYPLAEGMTVKQLLAAAGGYTEASYLVDFNLSRFTSNGVDDSKFDLSTEPLTDEITSQFKLKPRDAIFIKRIPDWKQTEVVELKGEFKFPGKYTIKRGETLAQLIQRAGGFTEYAAPKAGVFTREYLKEKEDRILAQAQKELKKQLVTARYNVGQLSGGENDNLEQILDSLESAEAVGRMVVEPEHFTSLESSIELRDGDRLIIPRKSYEVSVLGQVYQPTTLPWTEDMSMKEYVFGAGGFNQIAEDDDTYLIKANGRIVVDSWLGVDIEPGDTVMVPANVQPIPTLTLWQTVTSILAQSATTLALIAAL</sequence>
<evidence type="ECO:0000256" key="6">
    <source>
        <dbReference type="ARBA" id="ARBA00022692"/>
    </source>
</evidence>
<keyword evidence="5" id="KW-0762">Sugar transport</keyword>
<evidence type="ECO:0000256" key="9">
    <source>
        <dbReference type="ARBA" id="ARBA00023065"/>
    </source>
</evidence>
<keyword evidence="8" id="KW-0625">Polysaccharide transport</keyword>
<dbReference type="RefSeq" id="WP_315948226.1">
    <property type="nucleotide sequence ID" value="NZ_JAWCUA010000010.1"/>
</dbReference>
<feature type="domain" description="Soluble ligand binding" evidence="18">
    <location>
        <begin position="705"/>
        <end position="741"/>
    </location>
</feature>
<dbReference type="InterPro" id="IPR003715">
    <property type="entry name" value="Poly_export_N"/>
</dbReference>
<keyword evidence="14" id="KW-0449">Lipoprotein</keyword>
<dbReference type="InterPro" id="IPR049712">
    <property type="entry name" value="Poly_export"/>
</dbReference>
<feature type="domain" description="Polysaccharide export protein N-terminal" evidence="17">
    <location>
        <begin position="149"/>
        <end position="212"/>
    </location>
</feature>
<evidence type="ECO:0000256" key="13">
    <source>
        <dbReference type="ARBA" id="ARBA00023237"/>
    </source>
</evidence>
<keyword evidence="13" id="KW-0998">Cell outer membrane</keyword>
<feature type="domain" description="Soluble ligand binding" evidence="18">
    <location>
        <begin position="615"/>
        <end position="663"/>
    </location>
</feature>
<keyword evidence="9" id="KW-0406">Ion transport</keyword>
<evidence type="ECO:0000256" key="2">
    <source>
        <dbReference type="ARBA" id="ARBA00009450"/>
    </source>
</evidence>
<organism evidence="20 21">
    <name type="scientific">Psychrosphaera aquimarina</name>
    <dbReference type="NCBI Taxonomy" id="2044854"/>
    <lineage>
        <taxon>Bacteria</taxon>
        <taxon>Pseudomonadati</taxon>
        <taxon>Pseudomonadota</taxon>
        <taxon>Gammaproteobacteria</taxon>
        <taxon>Alteromonadales</taxon>
        <taxon>Pseudoalteromonadaceae</taxon>
        <taxon>Psychrosphaera</taxon>
    </lineage>
</organism>
<evidence type="ECO:0000256" key="7">
    <source>
        <dbReference type="ARBA" id="ARBA00022729"/>
    </source>
</evidence>
<evidence type="ECO:0000256" key="11">
    <source>
        <dbReference type="ARBA" id="ARBA00023136"/>
    </source>
</evidence>
<feature type="domain" description="Soluble ligand binding" evidence="18">
    <location>
        <begin position="510"/>
        <end position="537"/>
    </location>
</feature>
<keyword evidence="12" id="KW-0564">Palmitate</keyword>
<keyword evidence="11" id="KW-0472">Membrane</keyword>
<comment type="subcellular location">
    <subcellularLocation>
        <location evidence="1">Cell outer membrane</location>
        <topology evidence="1">Multi-pass membrane protein</topology>
    </subcellularLocation>
</comment>
<feature type="domain" description="Soluble ligand binding" evidence="18">
    <location>
        <begin position="313"/>
        <end position="363"/>
    </location>
</feature>
<feature type="domain" description="Soluble ligand binding" evidence="18">
    <location>
        <begin position="400"/>
        <end position="425"/>
    </location>
</feature>
<dbReference type="Pfam" id="PF02563">
    <property type="entry name" value="Poly_export"/>
    <property type="match status" value="1"/>
</dbReference>
<dbReference type="PANTHER" id="PTHR33619:SF3">
    <property type="entry name" value="POLYSACCHARIDE EXPORT PROTEIN GFCE-RELATED"/>
    <property type="match status" value="1"/>
</dbReference>
<feature type="signal peptide" evidence="16">
    <location>
        <begin position="1"/>
        <end position="18"/>
    </location>
</feature>
<evidence type="ECO:0000256" key="8">
    <source>
        <dbReference type="ARBA" id="ARBA00023047"/>
    </source>
</evidence>
<gene>
    <name evidence="20" type="ORF">RT723_16465</name>
</gene>
<reference evidence="20 21" key="1">
    <citation type="submission" date="2023-10" db="EMBL/GenBank/DDBJ databases">
        <title>Psychrosphaera aquimaarina strain SW33 isolated from seawater.</title>
        <authorList>
            <person name="Bayburt H."/>
            <person name="Kim J.M."/>
            <person name="Choi B.J."/>
            <person name="Jeon C.O."/>
        </authorList>
    </citation>
    <scope>NUCLEOTIDE SEQUENCE [LARGE SCALE GENOMIC DNA]</scope>
    <source>
        <strain evidence="20 21">KCTC 52743</strain>
    </source>
</reference>
<dbReference type="EMBL" id="JAWCUA010000010">
    <property type="protein sequence ID" value="MDU0114554.1"/>
    <property type="molecule type" value="Genomic_DNA"/>
</dbReference>
<evidence type="ECO:0000256" key="16">
    <source>
        <dbReference type="SAM" id="SignalP"/>
    </source>
</evidence>
<evidence type="ECO:0000256" key="4">
    <source>
        <dbReference type="ARBA" id="ARBA00022452"/>
    </source>
</evidence>
<protein>
    <submittedName>
        <fullName evidence="20">SLBB domain-containing protein</fullName>
    </submittedName>
</protein>
<evidence type="ECO:0000256" key="12">
    <source>
        <dbReference type="ARBA" id="ARBA00023139"/>
    </source>
</evidence>
<keyword evidence="7 16" id="KW-0732">Signal</keyword>
<evidence type="ECO:0000313" key="21">
    <source>
        <dbReference type="Proteomes" id="UP001257914"/>
    </source>
</evidence>
<dbReference type="InterPro" id="IPR054765">
    <property type="entry name" value="SLBB_dom"/>
</dbReference>
<keyword evidence="21" id="KW-1185">Reference proteome</keyword>
<dbReference type="Gene3D" id="3.10.560.10">
    <property type="entry name" value="Outer membrane lipoprotein wza domain like"/>
    <property type="match status" value="7"/>
</dbReference>
<dbReference type="Pfam" id="PF10531">
    <property type="entry name" value="SLBB"/>
    <property type="match status" value="5"/>
</dbReference>
<evidence type="ECO:0000259" key="18">
    <source>
        <dbReference type="Pfam" id="PF10531"/>
    </source>
</evidence>
<accession>A0ABU3R4X2</accession>
<dbReference type="PANTHER" id="PTHR33619">
    <property type="entry name" value="POLYSACCHARIDE EXPORT PROTEIN GFCE-RELATED"/>
    <property type="match status" value="1"/>
</dbReference>
<evidence type="ECO:0000256" key="14">
    <source>
        <dbReference type="ARBA" id="ARBA00023288"/>
    </source>
</evidence>
<evidence type="ECO:0000259" key="19">
    <source>
        <dbReference type="Pfam" id="PF22461"/>
    </source>
</evidence>
<proteinExistence type="inferred from homology"/>
<evidence type="ECO:0000256" key="3">
    <source>
        <dbReference type="ARBA" id="ARBA00022448"/>
    </source>
</evidence>
<keyword evidence="6" id="KW-0812">Transmembrane</keyword>
<feature type="domain" description="SLBB" evidence="19">
    <location>
        <begin position="230"/>
        <end position="307"/>
    </location>
</feature>
<dbReference type="Proteomes" id="UP001257914">
    <property type="component" value="Unassembled WGS sequence"/>
</dbReference>
<dbReference type="InterPro" id="IPR019554">
    <property type="entry name" value="Soluble_ligand-bd"/>
</dbReference>
<evidence type="ECO:0000256" key="15">
    <source>
        <dbReference type="SAM" id="MobiDB-lite"/>
    </source>
</evidence>
<comment type="caution">
    <text evidence="20">The sequence shown here is derived from an EMBL/GenBank/DDBJ whole genome shotgun (WGS) entry which is preliminary data.</text>
</comment>
<evidence type="ECO:0000256" key="5">
    <source>
        <dbReference type="ARBA" id="ARBA00022597"/>
    </source>
</evidence>
<dbReference type="Pfam" id="PF22461">
    <property type="entry name" value="SLBB_2"/>
    <property type="match status" value="1"/>
</dbReference>
<name>A0ABU3R4X2_9GAMM</name>
<evidence type="ECO:0000256" key="10">
    <source>
        <dbReference type="ARBA" id="ARBA00023114"/>
    </source>
</evidence>
<feature type="region of interest" description="Disordered" evidence="15">
    <location>
        <begin position="55"/>
        <end position="88"/>
    </location>
</feature>
<evidence type="ECO:0000256" key="1">
    <source>
        <dbReference type="ARBA" id="ARBA00004571"/>
    </source>
</evidence>
<keyword evidence="10" id="KW-0626">Porin</keyword>
<evidence type="ECO:0000259" key="17">
    <source>
        <dbReference type="Pfam" id="PF02563"/>
    </source>
</evidence>
<feature type="compositionally biased region" description="Basic and acidic residues" evidence="15">
    <location>
        <begin position="76"/>
        <end position="86"/>
    </location>
</feature>
<evidence type="ECO:0000313" key="20">
    <source>
        <dbReference type="EMBL" id="MDU0114554.1"/>
    </source>
</evidence>
<comment type="similarity">
    <text evidence="2">Belongs to the BexD/CtrA/VexA family.</text>
</comment>